<protein>
    <recommendedName>
        <fullName evidence="13">Tafazzin family protein</fullName>
    </recommendedName>
</protein>
<dbReference type="Proteomes" id="UP000494165">
    <property type="component" value="Unassembled WGS sequence"/>
</dbReference>
<keyword evidence="3" id="KW-0808">Transferase</keyword>
<dbReference type="PANTHER" id="PTHR12497:SF0">
    <property type="entry name" value="TAFAZZIN"/>
    <property type="match status" value="1"/>
</dbReference>
<dbReference type="GO" id="GO:0047184">
    <property type="term" value="F:1-acylglycerophosphocholine O-acyltransferase activity"/>
    <property type="evidence" value="ECO:0007669"/>
    <property type="project" value="TreeGrafter"/>
</dbReference>
<accession>A0A8S1D4R7</accession>
<dbReference type="SUPFAM" id="SSF69593">
    <property type="entry name" value="Glycerol-3-phosphate (1)-acyltransferase"/>
    <property type="match status" value="1"/>
</dbReference>
<keyword evidence="4" id="KW-1000">Mitochondrion outer membrane</keyword>
<evidence type="ECO:0000259" key="14">
    <source>
        <dbReference type="SMART" id="SM00563"/>
    </source>
</evidence>
<dbReference type="GO" id="GO:0005741">
    <property type="term" value="C:mitochondrial outer membrane"/>
    <property type="evidence" value="ECO:0007669"/>
    <property type="project" value="UniProtKB-SubCell"/>
</dbReference>
<evidence type="ECO:0000256" key="1">
    <source>
        <dbReference type="ARBA" id="ARBA00004137"/>
    </source>
</evidence>
<comment type="catalytic activity">
    <reaction evidence="12">
        <text>1,2-di-(9Z-octadecenoyl)-sn-glycero-3-phosphocholine + 1-hexadecanoyl-sn-glycero-3-phosphocholine = 1-hexadecanoyl-2-(9Z-octadecenoyl)-sn-glycero-3-phosphocholine + 1-(9Z-octadecenoyl)-sn-glycero-3-phosphocholine</text>
        <dbReference type="Rhea" id="RHEA:43816"/>
        <dbReference type="ChEBI" id="CHEBI:28610"/>
        <dbReference type="ChEBI" id="CHEBI:72998"/>
        <dbReference type="ChEBI" id="CHEBI:73001"/>
        <dbReference type="ChEBI" id="CHEBI:74669"/>
    </reaction>
    <physiologicalReaction direction="left-to-right" evidence="12">
        <dbReference type="Rhea" id="RHEA:43817"/>
    </physiologicalReaction>
    <physiologicalReaction direction="right-to-left" evidence="12">
        <dbReference type="Rhea" id="RHEA:43818"/>
    </physiologicalReaction>
</comment>
<comment type="catalytic activity">
    <reaction evidence="11">
        <text>1'-[1,2-diacyl-sn-glycero-3-phospho],3'-[1-acyl-sn-glycero-3-phospho]-glycerol + a 1,2-diacyl-sn-glycero-3-phosphocholine = a cardiolipin + a 1-acyl-sn-glycero-3-phosphocholine</text>
        <dbReference type="Rhea" id="RHEA:33731"/>
        <dbReference type="ChEBI" id="CHEBI:57643"/>
        <dbReference type="ChEBI" id="CHEBI:58168"/>
        <dbReference type="ChEBI" id="CHEBI:62237"/>
        <dbReference type="ChEBI" id="CHEBI:64743"/>
    </reaction>
    <physiologicalReaction direction="left-to-right" evidence="11">
        <dbReference type="Rhea" id="RHEA:33732"/>
    </physiologicalReaction>
    <physiologicalReaction direction="right-to-left" evidence="11">
        <dbReference type="Rhea" id="RHEA:33733"/>
    </physiologicalReaction>
</comment>
<keyword evidence="8" id="KW-0472">Membrane</keyword>
<comment type="subcellular location">
    <subcellularLocation>
        <location evidence="1">Mitochondrion inner membrane</location>
        <topology evidence="1">Peripheral membrane protein</topology>
        <orientation evidence="1">Intermembrane side</orientation>
    </subcellularLocation>
    <subcellularLocation>
        <location evidence="10">Mitochondrion outer membrane</location>
        <topology evidence="10">Peripheral membrane protein</topology>
        <orientation evidence="10">Intermembrane side</orientation>
    </subcellularLocation>
</comment>
<evidence type="ECO:0000256" key="13">
    <source>
        <dbReference type="RuleBase" id="RU365062"/>
    </source>
</evidence>
<dbReference type="OrthoDB" id="193467at2759"/>
<gene>
    <name evidence="15" type="ORF">CLODIP_2_CD05822</name>
</gene>
<evidence type="ECO:0000256" key="2">
    <source>
        <dbReference type="ARBA" id="ARBA00010524"/>
    </source>
</evidence>
<evidence type="ECO:0000256" key="8">
    <source>
        <dbReference type="ARBA" id="ARBA00023136"/>
    </source>
</evidence>
<dbReference type="SMART" id="SM00563">
    <property type="entry name" value="PlsC"/>
    <property type="match status" value="1"/>
</dbReference>
<dbReference type="PANTHER" id="PTHR12497">
    <property type="entry name" value="TAZ PROTEIN TAFAZZIN"/>
    <property type="match status" value="1"/>
</dbReference>
<dbReference type="InterPro" id="IPR002123">
    <property type="entry name" value="Plipid/glycerol_acylTrfase"/>
</dbReference>
<evidence type="ECO:0000256" key="11">
    <source>
        <dbReference type="ARBA" id="ARBA00047906"/>
    </source>
</evidence>
<keyword evidence="16" id="KW-1185">Reference proteome</keyword>
<dbReference type="Pfam" id="PF01553">
    <property type="entry name" value="Acyltransferase"/>
    <property type="match status" value="1"/>
</dbReference>
<evidence type="ECO:0000256" key="5">
    <source>
        <dbReference type="ARBA" id="ARBA00022792"/>
    </source>
</evidence>
<keyword evidence="9" id="KW-0012">Acyltransferase</keyword>
<keyword evidence="6" id="KW-0443">Lipid metabolism</keyword>
<dbReference type="PRINTS" id="PR00979">
    <property type="entry name" value="TAFAZZIN"/>
</dbReference>
<dbReference type="GO" id="GO:0035965">
    <property type="term" value="P:cardiolipin acyl-chain remodeling"/>
    <property type="evidence" value="ECO:0007669"/>
    <property type="project" value="TreeGrafter"/>
</dbReference>
<evidence type="ECO:0000256" key="4">
    <source>
        <dbReference type="ARBA" id="ARBA00022787"/>
    </source>
</evidence>
<name>A0A8S1D4R7_9INSE</name>
<keyword evidence="7" id="KW-0496">Mitochondrion</keyword>
<dbReference type="GO" id="GO:0007007">
    <property type="term" value="P:inner mitochondrial membrane organization"/>
    <property type="evidence" value="ECO:0007669"/>
    <property type="project" value="TreeGrafter"/>
</dbReference>
<dbReference type="CDD" id="cd07989">
    <property type="entry name" value="LPLAT_AGPAT-like"/>
    <property type="match status" value="1"/>
</dbReference>
<evidence type="ECO:0000256" key="12">
    <source>
        <dbReference type="ARBA" id="ARBA00049543"/>
    </source>
</evidence>
<evidence type="ECO:0000256" key="3">
    <source>
        <dbReference type="ARBA" id="ARBA00022679"/>
    </source>
</evidence>
<dbReference type="AlphaFoldDB" id="A0A8S1D4R7"/>
<evidence type="ECO:0000313" key="15">
    <source>
        <dbReference type="EMBL" id="CAB3377852.1"/>
    </source>
</evidence>
<keyword evidence="5" id="KW-0999">Mitochondrion inner membrane</keyword>
<reference evidence="15 16" key="1">
    <citation type="submission" date="2020-04" db="EMBL/GenBank/DDBJ databases">
        <authorList>
            <person name="Alioto T."/>
            <person name="Alioto T."/>
            <person name="Gomez Garrido J."/>
        </authorList>
    </citation>
    <scope>NUCLEOTIDE SEQUENCE [LARGE SCALE GENOMIC DNA]</scope>
</reference>
<feature type="domain" description="Phospholipid/glycerol acyltransferase" evidence="14">
    <location>
        <begin position="68"/>
        <end position="194"/>
    </location>
</feature>
<organism evidence="15 16">
    <name type="scientific">Cloeon dipterum</name>
    <dbReference type="NCBI Taxonomy" id="197152"/>
    <lineage>
        <taxon>Eukaryota</taxon>
        <taxon>Metazoa</taxon>
        <taxon>Ecdysozoa</taxon>
        <taxon>Arthropoda</taxon>
        <taxon>Hexapoda</taxon>
        <taxon>Insecta</taxon>
        <taxon>Pterygota</taxon>
        <taxon>Palaeoptera</taxon>
        <taxon>Ephemeroptera</taxon>
        <taxon>Pisciforma</taxon>
        <taxon>Baetidae</taxon>
        <taxon>Cloeon</taxon>
    </lineage>
</organism>
<proteinExistence type="inferred from homology"/>
<evidence type="ECO:0000256" key="7">
    <source>
        <dbReference type="ARBA" id="ARBA00023128"/>
    </source>
</evidence>
<dbReference type="EMBL" id="CADEPI010000152">
    <property type="protein sequence ID" value="CAB3377852.1"/>
    <property type="molecule type" value="Genomic_DNA"/>
</dbReference>
<comment type="similarity">
    <text evidence="2 13">Belongs to the taffazin family.</text>
</comment>
<sequence length="270" mass="30601">MSNNNISTDWMFPILRQPPQYWKPFSTLTLSSVGLISKVLIGALNTRKIFNKDKLIAALDGRPKNVPLITVSNHHSCVDDPGLWGAMLKGWRHLCDRKVMRWSLAAHDICFTNKIHSYFFMMGKCIPVVRGAGVEQEAIKFCSEKLCEGQWVHVFPEGLVNMTQEPMRIKWGVGKLVWDSPIEPIVIPLWHVGMEKILPNTPPYRPRTGQKVTINVGDPIQLSGLLHSLRSSQTDMVGARKAITDEIQDKLLALQPITEKLHLEWTYGRS</sequence>
<dbReference type="GO" id="GO:0005743">
    <property type="term" value="C:mitochondrial inner membrane"/>
    <property type="evidence" value="ECO:0007669"/>
    <property type="project" value="UniProtKB-SubCell"/>
</dbReference>
<comment type="caution">
    <text evidence="15">The sequence shown here is derived from an EMBL/GenBank/DDBJ whole genome shotgun (WGS) entry which is preliminary data.</text>
</comment>
<evidence type="ECO:0000256" key="10">
    <source>
        <dbReference type="ARBA" id="ARBA00024323"/>
    </source>
</evidence>
<evidence type="ECO:0000256" key="6">
    <source>
        <dbReference type="ARBA" id="ARBA00023098"/>
    </source>
</evidence>
<evidence type="ECO:0000256" key="9">
    <source>
        <dbReference type="ARBA" id="ARBA00023315"/>
    </source>
</evidence>
<dbReference type="InterPro" id="IPR000872">
    <property type="entry name" value="Tafazzin"/>
</dbReference>
<evidence type="ECO:0000313" key="16">
    <source>
        <dbReference type="Proteomes" id="UP000494165"/>
    </source>
</evidence>